<evidence type="ECO:0000313" key="2">
    <source>
        <dbReference type="EMBL" id="CAE0816097.1"/>
    </source>
</evidence>
<organism evidence="2">
    <name type="scientific">Eutreptiella gymnastica</name>
    <dbReference type="NCBI Taxonomy" id="73025"/>
    <lineage>
        <taxon>Eukaryota</taxon>
        <taxon>Discoba</taxon>
        <taxon>Euglenozoa</taxon>
        <taxon>Euglenida</taxon>
        <taxon>Spirocuta</taxon>
        <taxon>Euglenophyceae</taxon>
        <taxon>Eutreptiales</taxon>
        <taxon>Eutreptiaceae</taxon>
        <taxon>Eutreptiella</taxon>
    </lineage>
</organism>
<dbReference type="EMBL" id="HBJA01077727">
    <property type="protein sequence ID" value="CAE0816097.1"/>
    <property type="molecule type" value="Transcribed_RNA"/>
</dbReference>
<sequence>MRHKLPNSSTTNIRTGGDFLEASGRLRVFPLSTPPPDVSWSPEYRRFPANPVCRSGVRRPKPPSPFAWPKQCLTGHQSAAFPLLHLKTTAPALAPHPWVRALHKGMVLGDANSNGTQGSKTDAHESKLQTDMPCSPTIPCEEWKGAGQSAISRVRISCSLTKTLSTPRALGAWLRCSLQ</sequence>
<accession>A0A7S4FV22</accession>
<evidence type="ECO:0000256" key="1">
    <source>
        <dbReference type="SAM" id="MobiDB-lite"/>
    </source>
</evidence>
<feature type="compositionally biased region" description="Polar residues" evidence="1">
    <location>
        <begin position="111"/>
        <end position="120"/>
    </location>
</feature>
<dbReference type="AlphaFoldDB" id="A0A7S4FV22"/>
<name>A0A7S4FV22_9EUGL</name>
<proteinExistence type="predicted"/>
<gene>
    <name evidence="2" type="ORF">EGYM00163_LOCUS27256</name>
</gene>
<reference evidence="2" key="1">
    <citation type="submission" date="2021-01" db="EMBL/GenBank/DDBJ databases">
        <authorList>
            <person name="Corre E."/>
            <person name="Pelletier E."/>
            <person name="Niang G."/>
            <person name="Scheremetjew M."/>
            <person name="Finn R."/>
            <person name="Kale V."/>
            <person name="Holt S."/>
            <person name="Cochrane G."/>
            <person name="Meng A."/>
            <person name="Brown T."/>
            <person name="Cohen L."/>
        </authorList>
    </citation>
    <scope>NUCLEOTIDE SEQUENCE</scope>
    <source>
        <strain evidence="2">CCMP1594</strain>
    </source>
</reference>
<feature type="region of interest" description="Disordered" evidence="1">
    <location>
        <begin position="111"/>
        <end position="131"/>
    </location>
</feature>
<protein>
    <submittedName>
        <fullName evidence="2">Uncharacterized protein</fullName>
    </submittedName>
</protein>